<evidence type="ECO:0000313" key="4">
    <source>
        <dbReference type="Proteomes" id="UP000593737"/>
    </source>
</evidence>
<dbReference type="AlphaFoldDB" id="A0A7S8FDL0"/>
<dbReference type="Proteomes" id="UP000593737">
    <property type="component" value="Chromosome"/>
</dbReference>
<feature type="domain" description="SpoVT-AbrB" evidence="2">
    <location>
        <begin position="1"/>
        <end position="46"/>
    </location>
</feature>
<gene>
    <name evidence="3" type="ORF">Nkreftii_001686</name>
</gene>
<dbReference type="PROSITE" id="PS51740">
    <property type="entry name" value="SPOVT_ABRB"/>
    <property type="match status" value="1"/>
</dbReference>
<dbReference type="EMBL" id="CP047423">
    <property type="protein sequence ID" value="QPD03912.1"/>
    <property type="molecule type" value="Genomic_DNA"/>
</dbReference>
<dbReference type="Gene3D" id="2.10.260.10">
    <property type="match status" value="1"/>
</dbReference>
<dbReference type="Pfam" id="PF04014">
    <property type="entry name" value="MazE_antitoxin"/>
    <property type="match status" value="1"/>
</dbReference>
<protein>
    <recommendedName>
        <fullName evidence="2">SpoVT-AbrB domain-containing protein</fullName>
    </recommendedName>
</protein>
<proteinExistence type="predicted"/>
<dbReference type="NCBIfam" id="TIGR01439">
    <property type="entry name" value="lp_hng_hel_AbrB"/>
    <property type="match status" value="1"/>
</dbReference>
<evidence type="ECO:0000259" key="2">
    <source>
        <dbReference type="PROSITE" id="PS51740"/>
    </source>
</evidence>
<evidence type="ECO:0000313" key="3">
    <source>
        <dbReference type="EMBL" id="QPD03912.1"/>
    </source>
</evidence>
<evidence type="ECO:0000256" key="1">
    <source>
        <dbReference type="PROSITE-ProRule" id="PRU01076"/>
    </source>
</evidence>
<sequence length="83" mass="9230">MPVSQISSKGQILIPRQLRRKLGFKAGGKVQLFEEGGRLIVVPAADDPIAAATGFLTGKFSLTDDLRHEHREEARREQKAHPR</sequence>
<dbReference type="SMART" id="SM00966">
    <property type="entry name" value="SpoVT_AbrB"/>
    <property type="match status" value="1"/>
</dbReference>
<organism evidence="3 4">
    <name type="scientific">Candidatus Nitrospira kreftii</name>
    <dbReference type="NCBI Taxonomy" id="2652173"/>
    <lineage>
        <taxon>Bacteria</taxon>
        <taxon>Pseudomonadati</taxon>
        <taxon>Nitrospirota</taxon>
        <taxon>Nitrospiria</taxon>
        <taxon>Nitrospirales</taxon>
        <taxon>Nitrospiraceae</taxon>
        <taxon>Nitrospira</taxon>
    </lineage>
</organism>
<name>A0A7S8FDL0_9BACT</name>
<keyword evidence="1" id="KW-0238">DNA-binding</keyword>
<dbReference type="KEGG" id="nkf:Nkreftii_001686"/>
<reference evidence="3 4" key="1">
    <citation type="journal article" date="2020" name="ISME J.">
        <title>Enrichment and physiological characterization of a novel comammox Nitrospira indicates ammonium inhibition of complete nitrification.</title>
        <authorList>
            <person name="Sakoula D."/>
            <person name="Koch H."/>
            <person name="Frank J."/>
            <person name="Jetten M.S.M."/>
            <person name="van Kessel M.A.H.J."/>
            <person name="Lucker S."/>
        </authorList>
    </citation>
    <scope>NUCLEOTIDE SEQUENCE [LARGE SCALE GENOMIC DNA]</scope>
    <source>
        <strain evidence="3">Comreactor17</strain>
    </source>
</reference>
<dbReference type="InterPro" id="IPR007159">
    <property type="entry name" value="SpoVT-AbrB_dom"/>
</dbReference>
<dbReference type="SUPFAM" id="SSF89447">
    <property type="entry name" value="AbrB/MazE/MraZ-like"/>
    <property type="match status" value="1"/>
</dbReference>
<dbReference type="GO" id="GO:0003677">
    <property type="term" value="F:DNA binding"/>
    <property type="evidence" value="ECO:0007669"/>
    <property type="project" value="UniProtKB-UniRule"/>
</dbReference>
<accession>A0A7S8FDL0</accession>
<dbReference type="InterPro" id="IPR037914">
    <property type="entry name" value="SpoVT-AbrB_sf"/>
</dbReference>